<dbReference type="AlphaFoldDB" id="A0AA38NI50"/>
<dbReference type="GO" id="GO:0005664">
    <property type="term" value="C:nuclear origin of replication recognition complex"/>
    <property type="evidence" value="ECO:0007669"/>
    <property type="project" value="InterPro"/>
</dbReference>
<dbReference type="InterPro" id="IPR040855">
    <property type="entry name" value="ORC_WH_C"/>
</dbReference>
<dbReference type="GO" id="GO:0005656">
    <property type="term" value="C:nuclear pre-replicative complex"/>
    <property type="evidence" value="ECO:0007669"/>
    <property type="project" value="TreeGrafter"/>
</dbReference>
<keyword evidence="10" id="KW-1185">Reference proteome</keyword>
<dbReference type="InterPro" id="IPR045667">
    <property type="entry name" value="ORC3_N"/>
</dbReference>
<feature type="domain" description="Origin recognition complex subunit 3 N-terminal" evidence="7">
    <location>
        <begin position="44"/>
        <end position="333"/>
    </location>
</feature>
<dbReference type="GO" id="GO:0031261">
    <property type="term" value="C:DNA replication preinitiation complex"/>
    <property type="evidence" value="ECO:0007669"/>
    <property type="project" value="TreeGrafter"/>
</dbReference>
<dbReference type="Pfam" id="PF18137">
    <property type="entry name" value="WHD_ORC"/>
    <property type="match status" value="1"/>
</dbReference>
<reference evidence="9" key="1">
    <citation type="submission" date="2022-08" db="EMBL/GenBank/DDBJ databases">
        <authorList>
            <consortium name="DOE Joint Genome Institute"/>
            <person name="Min B."/>
            <person name="Riley R."/>
            <person name="Sierra-Patev S."/>
            <person name="Naranjo-Ortiz M."/>
            <person name="Looney B."/>
            <person name="Konkel Z."/>
            <person name="Slot J.C."/>
            <person name="Sakamoto Y."/>
            <person name="Steenwyk J.L."/>
            <person name="Rokas A."/>
            <person name="Carro J."/>
            <person name="Camarero S."/>
            <person name="Ferreira P."/>
            <person name="Molpeceres G."/>
            <person name="Ruiz-Duenas F.J."/>
            <person name="Serrano A."/>
            <person name="Henrissat B."/>
            <person name="Drula E."/>
            <person name="Hughes K.W."/>
            <person name="Mata J.L."/>
            <person name="Ishikawa N.K."/>
            <person name="Vargas-Isla R."/>
            <person name="Ushijima S."/>
            <person name="Smith C.A."/>
            <person name="Ahrendt S."/>
            <person name="Andreopoulos W."/>
            <person name="He G."/>
            <person name="Labutti K."/>
            <person name="Lipzen A."/>
            <person name="Ng V."/>
            <person name="Sandor L."/>
            <person name="Barry K."/>
            <person name="Martinez A.T."/>
            <person name="Xiao Y."/>
            <person name="Gibbons J.G."/>
            <person name="Terashima K."/>
            <person name="Hibbett D.S."/>
            <person name="Grigoriev I.V."/>
        </authorList>
    </citation>
    <scope>NUCLEOTIDE SEQUENCE</scope>
    <source>
        <strain evidence="9">TFB10291</strain>
    </source>
</reference>
<evidence type="ECO:0000256" key="3">
    <source>
        <dbReference type="ARBA" id="ARBA00022705"/>
    </source>
</evidence>
<feature type="domain" description="Origin recognition complex subunit 3 winged helix C-terminal" evidence="8">
    <location>
        <begin position="633"/>
        <end position="858"/>
    </location>
</feature>
<evidence type="ECO:0000256" key="6">
    <source>
        <dbReference type="SAM" id="MobiDB-lite"/>
    </source>
</evidence>
<evidence type="ECO:0000256" key="2">
    <source>
        <dbReference type="ARBA" id="ARBA00010977"/>
    </source>
</evidence>
<feature type="region of interest" description="Disordered" evidence="6">
    <location>
        <begin position="684"/>
        <end position="706"/>
    </location>
</feature>
<dbReference type="PANTHER" id="PTHR12748:SF0">
    <property type="entry name" value="ORIGIN RECOGNITION COMPLEX SUBUNIT 3"/>
    <property type="match status" value="1"/>
</dbReference>
<keyword evidence="5" id="KW-0539">Nucleus</keyword>
<evidence type="ECO:0000256" key="4">
    <source>
        <dbReference type="ARBA" id="ARBA00023125"/>
    </source>
</evidence>
<feature type="compositionally biased region" description="Acidic residues" evidence="6">
    <location>
        <begin position="800"/>
        <end position="818"/>
    </location>
</feature>
<comment type="caution">
    <text evidence="9">The sequence shown here is derived from an EMBL/GenBank/DDBJ whole genome shotgun (WGS) entry which is preliminary data.</text>
</comment>
<accession>A0AA38NI50</accession>
<dbReference type="PANTHER" id="PTHR12748">
    <property type="entry name" value="ORIGIN RECOGNITION COMPLEX SUBUNIT 3"/>
    <property type="match status" value="1"/>
</dbReference>
<comment type="subcellular location">
    <subcellularLocation>
        <location evidence="1">Nucleus</location>
    </subcellularLocation>
</comment>
<sequence length="862" mass="96731">MVDLNEADETVLYIPFKGDQQQDAKPLEPLAPPNLPFDLPNGPELRWDAYKAAWSRCSNQIQTLLHQLYEPVVSEVVEKIELAYSGGYDNDIPLLALPYAEIPTIAVANPTSDAYFLSSIVSQLHLIAHLYPSDCANLTTAMKAIVNGFLFVSHPASTFRSSAKTLATYDINVLLAWYLAQEPDTKPRRLILLLHDFEQFDPGVVQDMFYICSQHVPALPLILLISLSSPQSPLSPHSYLHVTYPLATLKLLRIQSVVVPSGPKILEEVVIKTFVNLPADVDLNDKLDIVLGPAVLEYLTEYATRFNHSVPALLNILQLAHLKHFLTNPLTALVSLVHHVPLTTSDASALNTTLRNPASAAFRNVLTHRLDFCRSDSDDTNSDLDSSLPALIRALHAAHIQFRSRSHAIRLAFSLLQGFHEFLVERGYKGLGMHWGSGNSTTTPVHTTISALSFRYPQYSRLQNYINLLQLHSHTQTHPRSNQAAKDITYTRTLLRKLKPEELRAYLDVLIAYLEGMPNGLADNLGIDGEDQGDKNDGNDGPQSLRLTEAIQMLEGWRVEADEAYGTYDAVEMELDMNGDGAEKFRMMNEDLAEWMYNYLRTLTQPIGNTPLCDVWYTGSEVFPSETLNPSIRASIVAGLLRPEDFAALAEPAIAGSASHVRSQEEHKTDRTWVIGRVNTQKEDLNEHGSNFQNVGSSDSESEDGFPIHTLPDISILFHRYLESGKMINIYDWFESFHAVLNVQRREAKAKLPNEAEKSSKKRKGKAAVKNVSMEKKGKGKEKESPKKRKGNERAKDLNADLDEDEDMDAQDNPDSDSEEHQQILIQARFIRALHELDFLGFIKHTRRRPDHVLRTVFEVGD</sequence>
<evidence type="ECO:0000256" key="5">
    <source>
        <dbReference type="ARBA" id="ARBA00023242"/>
    </source>
</evidence>
<name>A0AA38NI50_9AGAR</name>
<evidence type="ECO:0000259" key="7">
    <source>
        <dbReference type="Pfam" id="PF07034"/>
    </source>
</evidence>
<feature type="compositionally biased region" description="Polar residues" evidence="6">
    <location>
        <begin position="688"/>
        <end position="699"/>
    </location>
</feature>
<evidence type="ECO:0000259" key="8">
    <source>
        <dbReference type="Pfam" id="PF18137"/>
    </source>
</evidence>
<feature type="region of interest" description="Disordered" evidence="6">
    <location>
        <begin position="750"/>
        <end position="821"/>
    </location>
</feature>
<evidence type="ECO:0000313" key="9">
    <source>
        <dbReference type="EMBL" id="KAJ3782957.1"/>
    </source>
</evidence>
<dbReference type="Pfam" id="PF07034">
    <property type="entry name" value="ORC3_N"/>
    <property type="match status" value="1"/>
</dbReference>
<proteinExistence type="inferred from homology"/>
<dbReference type="CDD" id="cd20704">
    <property type="entry name" value="Orc3"/>
    <property type="match status" value="2"/>
</dbReference>
<feature type="compositionally biased region" description="Basic and acidic residues" evidence="6">
    <location>
        <begin position="773"/>
        <end position="785"/>
    </location>
</feature>
<organism evidence="9 10">
    <name type="scientific">Lentinula aff. detonsa</name>
    <dbReference type="NCBI Taxonomy" id="2804958"/>
    <lineage>
        <taxon>Eukaryota</taxon>
        <taxon>Fungi</taxon>
        <taxon>Dikarya</taxon>
        <taxon>Basidiomycota</taxon>
        <taxon>Agaricomycotina</taxon>
        <taxon>Agaricomycetes</taxon>
        <taxon>Agaricomycetidae</taxon>
        <taxon>Agaricales</taxon>
        <taxon>Marasmiineae</taxon>
        <taxon>Omphalotaceae</taxon>
        <taxon>Lentinula</taxon>
    </lineage>
</organism>
<keyword evidence="4" id="KW-0238">DNA-binding</keyword>
<gene>
    <name evidence="9" type="ORF">GGU10DRAFT_389458</name>
</gene>
<dbReference type="GO" id="GO:0003688">
    <property type="term" value="F:DNA replication origin binding"/>
    <property type="evidence" value="ECO:0007669"/>
    <property type="project" value="TreeGrafter"/>
</dbReference>
<protein>
    <submittedName>
        <fullName evidence="9">Origin recognition complex subunit 3 N-terminus-domain-containing protein</fullName>
    </submittedName>
</protein>
<keyword evidence="3" id="KW-0235">DNA replication</keyword>
<comment type="similarity">
    <text evidence="2">Belongs to the ORC3 family.</text>
</comment>
<dbReference type="EMBL" id="MU793444">
    <property type="protein sequence ID" value="KAJ3782957.1"/>
    <property type="molecule type" value="Genomic_DNA"/>
</dbReference>
<dbReference type="GO" id="GO:0006270">
    <property type="term" value="P:DNA replication initiation"/>
    <property type="evidence" value="ECO:0007669"/>
    <property type="project" value="TreeGrafter"/>
</dbReference>
<evidence type="ECO:0000256" key="1">
    <source>
        <dbReference type="ARBA" id="ARBA00004123"/>
    </source>
</evidence>
<feature type="compositionally biased region" description="Basic and acidic residues" evidence="6">
    <location>
        <begin position="750"/>
        <end position="759"/>
    </location>
</feature>
<dbReference type="Proteomes" id="UP001163798">
    <property type="component" value="Unassembled WGS sequence"/>
</dbReference>
<evidence type="ECO:0000313" key="10">
    <source>
        <dbReference type="Proteomes" id="UP001163798"/>
    </source>
</evidence>
<dbReference type="InterPro" id="IPR020795">
    <property type="entry name" value="ORC3"/>
</dbReference>